<sequence length="119" mass="13573">MRAQESLVVAWRLEGRALQVFWFVACLLLLAEESVVADLLLHEGLVVECAERDFLVEERGQSGSCARRSVRSAESARVESSKVPLETVEDLRKRSRAFERIFEGEGDFQGVYWRALTRI</sequence>
<keyword evidence="2" id="KW-1185">Reference proteome</keyword>
<reference evidence="1 2" key="1">
    <citation type="journal article" date="2022" name="Nat. Plants">
        <title>Genomes of leafy and leafless Platanthera orchids illuminate the evolution of mycoheterotrophy.</title>
        <authorList>
            <person name="Li M.H."/>
            <person name="Liu K.W."/>
            <person name="Li Z."/>
            <person name="Lu H.C."/>
            <person name="Ye Q.L."/>
            <person name="Zhang D."/>
            <person name="Wang J.Y."/>
            <person name="Li Y.F."/>
            <person name="Zhong Z.M."/>
            <person name="Liu X."/>
            <person name="Yu X."/>
            <person name="Liu D.K."/>
            <person name="Tu X.D."/>
            <person name="Liu B."/>
            <person name="Hao Y."/>
            <person name="Liao X.Y."/>
            <person name="Jiang Y.T."/>
            <person name="Sun W.H."/>
            <person name="Chen J."/>
            <person name="Chen Y.Q."/>
            <person name="Ai Y."/>
            <person name="Zhai J.W."/>
            <person name="Wu S.S."/>
            <person name="Zhou Z."/>
            <person name="Hsiao Y.Y."/>
            <person name="Wu W.L."/>
            <person name="Chen Y.Y."/>
            <person name="Lin Y.F."/>
            <person name="Hsu J.L."/>
            <person name="Li C.Y."/>
            <person name="Wang Z.W."/>
            <person name="Zhao X."/>
            <person name="Zhong W.Y."/>
            <person name="Ma X.K."/>
            <person name="Ma L."/>
            <person name="Huang J."/>
            <person name="Chen G.Z."/>
            <person name="Huang M.Z."/>
            <person name="Huang L."/>
            <person name="Peng D.H."/>
            <person name="Luo Y.B."/>
            <person name="Zou S.Q."/>
            <person name="Chen S.P."/>
            <person name="Lan S."/>
            <person name="Tsai W.C."/>
            <person name="Van de Peer Y."/>
            <person name="Liu Z.J."/>
        </authorList>
    </citation>
    <scope>NUCLEOTIDE SEQUENCE [LARGE SCALE GENOMIC DNA]</scope>
    <source>
        <strain evidence="1">Lor287</strain>
    </source>
</reference>
<organism evidence="1 2">
    <name type="scientific">Platanthera zijinensis</name>
    <dbReference type="NCBI Taxonomy" id="2320716"/>
    <lineage>
        <taxon>Eukaryota</taxon>
        <taxon>Viridiplantae</taxon>
        <taxon>Streptophyta</taxon>
        <taxon>Embryophyta</taxon>
        <taxon>Tracheophyta</taxon>
        <taxon>Spermatophyta</taxon>
        <taxon>Magnoliopsida</taxon>
        <taxon>Liliopsida</taxon>
        <taxon>Asparagales</taxon>
        <taxon>Orchidaceae</taxon>
        <taxon>Orchidoideae</taxon>
        <taxon>Orchideae</taxon>
        <taxon>Orchidinae</taxon>
        <taxon>Platanthera</taxon>
    </lineage>
</organism>
<dbReference type="Proteomes" id="UP001418222">
    <property type="component" value="Unassembled WGS sequence"/>
</dbReference>
<evidence type="ECO:0000313" key="1">
    <source>
        <dbReference type="EMBL" id="KAK8916442.1"/>
    </source>
</evidence>
<name>A0AAP0FUW7_9ASPA</name>
<dbReference type="EMBL" id="JBBWWQ010000020">
    <property type="protein sequence ID" value="KAK8916442.1"/>
    <property type="molecule type" value="Genomic_DNA"/>
</dbReference>
<protein>
    <submittedName>
        <fullName evidence="1">Uncharacterized protein</fullName>
    </submittedName>
</protein>
<gene>
    <name evidence="1" type="ORF">KSP39_PZI022805</name>
</gene>
<accession>A0AAP0FUW7</accession>
<dbReference type="AlphaFoldDB" id="A0AAP0FUW7"/>
<evidence type="ECO:0000313" key="2">
    <source>
        <dbReference type="Proteomes" id="UP001418222"/>
    </source>
</evidence>
<proteinExistence type="predicted"/>
<comment type="caution">
    <text evidence="1">The sequence shown here is derived from an EMBL/GenBank/DDBJ whole genome shotgun (WGS) entry which is preliminary data.</text>
</comment>